<dbReference type="RefSeq" id="WP_170032637.1">
    <property type="nucleotide sequence ID" value="NZ_JABDTL010000001.1"/>
</dbReference>
<protein>
    <recommendedName>
        <fullName evidence="3">Peptide ABC transporter substrate-binding protein</fullName>
    </recommendedName>
</protein>
<evidence type="ECO:0000313" key="1">
    <source>
        <dbReference type="EMBL" id="MBB6072638.1"/>
    </source>
</evidence>
<gene>
    <name evidence="1" type="ORF">HNQ61_004301</name>
</gene>
<accession>A0A841H3T4</accession>
<comment type="caution">
    <text evidence="1">The sequence shown here is derived from an EMBL/GenBank/DDBJ whole genome shotgun (WGS) entry which is preliminary data.</text>
</comment>
<dbReference type="Proteomes" id="UP000582837">
    <property type="component" value="Unassembled WGS sequence"/>
</dbReference>
<reference evidence="1 2" key="1">
    <citation type="submission" date="2020-08" db="EMBL/GenBank/DDBJ databases">
        <title>Genomic Encyclopedia of Type Strains, Phase IV (KMG-IV): sequencing the most valuable type-strain genomes for metagenomic binning, comparative biology and taxonomic classification.</title>
        <authorList>
            <person name="Goeker M."/>
        </authorList>
    </citation>
    <scope>NUCLEOTIDE SEQUENCE [LARGE SCALE GENOMIC DNA]</scope>
    <source>
        <strain evidence="1 2">DSM 29007</strain>
    </source>
</reference>
<name>A0A841H3T4_9BACT</name>
<evidence type="ECO:0008006" key="3">
    <source>
        <dbReference type="Google" id="ProtNLM"/>
    </source>
</evidence>
<dbReference type="AlphaFoldDB" id="A0A841H3T4"/>
<sequence length="106" mass="12727">MEIQERDWKVLRDLKQIALDRFCAQVLDECTRIIQNERLGAHDRYRRVYEITRERDRKLADTFDGLRRSNAFFALMAIRHQGLLTQDEFDRFSPELRDRIDGALSL</sequence>
<dbReference type="Gene3D" id="6.10.140.1840">
    <property type="match status" value="1"/>
</dbReference>
<dbReference type="EMBL" id="JACHIA010000016">
    <property type="protein sequence ID" value="MBB6072638.1"/>
    <property type="molecule type" value="Genomic_DNA"/>
</dbReference>
<evidence type="ECO:0000313" key="2">
    <source>
        <dbReference type="Proteomes" id="UP000582837"/>
    </source>
</evidence>
<dbReference type="InterPro" id="IPR053747">
    <property type="entry name" value="Fluoresc_Recovery_Reg"/>
</dbReference>
<keyword evidence="2" id="KW-1185">Reference proteome</keyword>
<organism evidence="1 2">
    <name type="scientific">Longimicrobium terrae</name>
    <dbReference type="NCBI Taxonomy" id="1639882"/>
    <lineage>
        <taxon>Bacteria</taxon>
        <taxon>Pseudomonadati</taxon>
        <taxon>Gemmatimonadota</taxon>
        <taxon>Longimicrobiia</taxon>
        <taxon>Longimicrobiales</taxon>
        <taxon>Longimicrobiaceae</taxon>
        <taxon>Longimicrobium</taxon>
    </lineage>
</organism>
<proteinExistence type="predicted"/>